<dbReference type="EMBL" id="OV696703">
    <property type="protein sequence ID" value="CAH1250710.1"/>
    <property type="molecule type" value="Genomic_DNA"/>
</dbReference>
<evidence type="ECO:0000313" key="8">
    <source>
        <dbReference type="EMBL" id="CAH1250710.1"/>
    </source>
</evidence>
<dbReference type="AlphaFoldDB" id="A0A8J9ZC31"/>
<evidence type="ECO:0000256" key="4">
    <source>
        <dbReference type="ARBA" id="ARBA00023212"/>
    </source>
</evidence>
<name>A0A8J9ZC31_BRALA</name>
<keyword evidence="9" id="KW-1185">Reference proteome</keyword>
<dbReference type="InterPro" id="IPR043970">
    <property type="entry name" value="FUZ/MON1/HPS1_longin_3"/>
</dbReference>
<dbReference type="GO" id="GO:0016192">
    <property type="term" value="P:vesicle-mediated transport"/>
    <property type="evidence" value="ECO:0007669"/>
    <property type="project" value="InterPro"/>
</dbReference>
<comment type="similarity">
    <text evidence="2">Belongs to the fuzzy family.</text>
</comment>
<dbReference type="Pfam" id="PF19038">
    <property type="entry name" value="Fuz_longin_3"/>
    <property type="match status" value="1"/>
</dbReference>
<dbReference type="CDD" id="cd21091">
    <property type="entry name" value="Fuzzy"/>
    <property type="match status" value="1"/>
</dbReference>
<feature type="domain" description="FUZ/MON1/HPS1 second Longin" evidence="6">
    <location>
        <begin position="164"/>
        <end position="249"/>
    </location>
</feature>
<protein>
    <submittedName>
        <fullName evidence="8">FUZ protein</fullName>
    </submittedName>
</protein>
<dbReference type="InterPro" id="IPR043972">
    <property type="entry name" value="FUZ/MON1/HPS1_longin_1"/>
</dbReference>
<accession>A0A8J9ZC31</accession>
<sequence>MAAYLFCLTTGGGVPLFTRSKPDLKPLPYPVVGSLNVVHMFGANHDANLVSTTTEHTKLVWRVYHDSITLIVISVDKRASDSQLQRFLDNVFNSMVLLLGLDEIITIKNVERLKRDLRSCYRLIDCLMDSSEMYGDVTGCVDVMMCQEQVILQDCLDSFVNSADSTFGCLLVSGKVAVATTKWWDLTGQEMYLLSLLARVLPPGSSKDIPVYLPHGSPNVPHRLLNFQIIQGVEVCVLCGPTPSLTEVETELLDRYWRPAMESLRSCLRIHLRGFPSNISVHIGVLGLIIMHVELHKCLGTVHPLSSEESQKQGKSLSIARRRDILRSFYQSVTGTVFPPTPGTTPPEVVENGHGDGLASESPVEPHKEFVHSPLDTYVVGEDHKCYATREGPYQIYVLFSKDVPKYALRSISMTTLSALTKDKLF</sequence>
<dbReference type="InterPro" id="IPR026069">
    <property type="entry name" value="Fuzzy"/>
</dbReference>
<gene>
    <name evidence="8" type="primary">FUZ</name>
    <name evidence="8" type="ORF">BLAG_LOCUS11334</name>
</gene>
<evidence type="ECO:0000259" key="7">
    <source>
        <dbReference type="Pfam" id="PF19038"/>
    </source>
</evidence>
<evidence type="ECO:0000259" key="6">
    <source>
        <dbReference type="Pfam" id="PF19037"/>
    </source>
</evidence>
<keyword evidence="4" id="KW-0206">Cytoskeleton</keyword>
<organism evidence="8 9">
    <name type="scientific">Branchiostoma lanceolatum</name>
    <name type="common">Common lancelet</name>
    <name type="synonym">Amphioxus lanceolatum</name>
    <dbReference type="NCBI Taxonomy" id="7740"/>
    <lineage>
        <taxon>Eukaryota</taxon>
        <taxon>Metazoa</taxon>
        <taxon>Chordata</taxon>
        <taxon>Cephalochordata</taxon>
        <taxon>Leptocardii</taxon>
        <taxon>Amphioxiformes</taxon>
        <taxon>Branchiostomatidae</taxon>
        <taxon>Branchiostoma</taxon>
    </lineage>
</organism>
<feature type="domain" description="FUZ/MON1/HPS1 first Longin" evidence="5">
    <location>
        <begin position="4"/>
        <end position="126"/>
    </location>
</feature>
<feature type="domain" description="FUZ/MON1/HPS1 third Longin" evidence="7">
    <location>
        <begin position="284"/>
        <end position="424"/>
    </location>
</feature>
<dbReference type="GO" id="GO:0005856">
    <property type="term" value="C:cytoskeleton"/>
    <property type="evidence" value="ECO:0007669"/>
    <property type="project" value="UniProtKB-SubCell"/>
</dbReference>
<evidence type="ECO:0000259" key="5">
    <source>
        <dbReference type="Pfam" id="PF19036"/>
    </source>
</evidence>
<evidence type="ECO:0000256" key="1">
    <source>
        <dbReference type="ARBA" id="ARBA00004245"/>
    </source>
</evidence>
<evidence type="ECO:0000256" key="3">
    <source>
        <dbReference type="ARBA" id="ARBA00022490"/>
    </source>
</evidence>
<comment type="subcellular location">
    <subcellularLocation>
        <location evidence="1">Cytoplasm</location>
        <location evidence="1">Cytoskeleton</location>
    </subcellularLocation>
</comment>
<dbReference type="OrthoDB" id="74835at2759"/>
<dbReference type="Pfam" id="PF19037">
    <property type="entry name" value="Fuz_longin_2"/>
    <property type="match status" value="1"/>
</dbReference>
<dbReference type="Pfam" id="PF19036">
    <property type="entry name" value="Fuz_longin_1"/>
    <property type="match status" value="1"/>
</dbReference>
<proteinExistence type="inferred from homology"/>
<keyword evidence="3" id="KW-0963">Cytoplasm</keyword>
<dbReference type="Proteomes" id="UP000838412">
    <property type="component" value="Chromosome 18"/>
</dbReference>
<dbReference type="GO" id="GO:1905515">
    <property type="term" value="P:non-motile cilium assembly"/>
    <property type="evidence" value="ECO:0007669"/>
    <property type="project" value="TreeGrafter"/>
</dbReference>
<evidence type="ECO:0000313" key="9">
    <source>
        <dbReference type="Proteomes" id="UP000838412"/>
    </source>
</evidence>
<dbReference type="InterPro" id="IPR043971">
    <property type="entry name" value="FUZ/MON1/HPS1_longin_2"/>
</dbReference>
<dbReference type="PANTHER" id="PTHR13559:SF1">
    <property type="entry name" value="PROTEIN FUZZY HOMOLOG"/>
    <property type="match status" value="1"/>
</dbReference>
<reference evidence="8" key="1">
    <citation type="submission" date="2022-01" db="EMBL/GenBank/DDBJ databases">
        <authorList>
            <person name="Braso-Vives M."/>
        </authorList>
    </citation>
    <scope>NUCLEOTIDE SEQUENCE</scope>
</reference>
<dbReference type="PANTHER" id="PTHR13559">
    <property type="entry name" value="INTRACELLULAR TRAFFIC PROTEIN-RELATED"/>
    <property type="match status" value="1"/>
</dbReference>
<evidence type="ECO:0000256" key="2">
    <source>
        <dbReference type="ARBA" id="ARBA00008550"/>
    </source>
</evidence>